<protein>
    <recommendedName>
        <fullName evidence="2 3">Single-stranded DNA-binding protein</fullName>
        <shortName evidence="2">SSB</shortName>
    </recommendedName>
</protein>
<evidence type="ECO:0000256" key="3">
    <source>
        <dbReference type="RuleBase" id="RU000524"/>
    </source>
</evidence>
<dbReference type="HAMAP" id="MF_00984">
    <property type="entry name" value="SSB"/>
    <property type="match status" value="1"/>
</dbReference>
<comment type="caution">
    <text evidence="2">Lacks conserved residue(s) required for the propagation of feature annotation.</text>
</comment>
<name>R8VXJ1_9FIRM</name>
<evidence type="ECO:0000256" key="1">
    <source>
        <dbReference type="ARBA" id="ARBA00023125"/>
    </source>
</evidence>
<accession>R8VXJ1</accession>
<dbReference type="InterPro" id="IPR012340">
    <property type="entry name" value="NA-bd_OB-fold"/>
</dbReference>
<organism evidence="5 6">
    <name type="scientific">Butyricicoccus pullicaecorum 1.2</name>
    <dbReference type="NCBI Taxonomy" id="1203606"/>
    <lineage>
        <taxon>Bacteria</taxon>
        <taxon>Bacillati</taxon>
        <taxon>Bacillota</taxon>
        <taxon>Clostridia</taxon>
        <taxon>Eubacteriales</taxon>
        <taxon>Butyricicoccaceae</taxon>
        <taxon>Butyricicoccus</taxon>
    </lineage>
</organism>
<dbReference type="Proteomes" id="UP000013981">
    <property type="component" value="Unassembled WGS sequence"/>
</dbReference>
<dbReference type="PATRIC" id="fig|1203606.4.peg.1830"/>
<keyword evidence="1 2" id="KW-0238">DNA-binding</keyword>
<evidence type="ECO:0000313" key="6">
    <source>
        <dbReference type="Proteomes" id="UP000013981"/>
    </source>
</evidence>
<dbReference type="GO" id="GO:0006260">
    <property type="term" value="P:DNA replication"/>
    <property type="evidence" value="ECO:0007669"/>
    <property type="project" value="InterPro"/>
</dbReference>
<keyword evidence="6" id="KW-1185">Reference proteome</keyword>
<dbReference type="AlphaFoldDB" id="R8VXJ1"/>
<evidence type="ECO:0000256" key="2">
    <source>
        <dbReference type="HAMAP-Rule" id="MF_00984"/>
    </source>
</evidence>
<gene>
    <name evidence="5" type="ORF">HMPREF1526_01880</name>
</gene>
<comment type="caution">
    <text evidence="5">The sequence shown here is derived from an EMBL/GenBank/DDBJ whole genome shotgun (WGS) entry which is preliminary data.</text>
</comment>
<dbReference type="InterPro" id="IPR000424">
    <property type="entry name" value="Primosome_PriB/ssb"/>
</dbReference>
<dbReference type="InterPro" id="IPR011344">
    <property type="entry name" value="ssDNA-bd"/>
</dbReference>
<dbReference type="PANTHER" id="PTHR10302:SF27">
    <property type="entry name" value="SINGLE-STRANDED DNA-BINDING PROTEIN"/>
    <property type="match status" value="1"/>
</dbReference>
<dbReference type="CDD" id="cd04496">
    <property type="entry name" value="SSB_OBF"/>
    <property type="match status" value="1"/>
</dbReference>
<dbReference type="GO" id="GO:0003697">
    <property type="term" value="F:single-stranded DNA binding"/>
    <property type="evidence" value="ECO:0007669"/>
    <property type="project" value="UniProtKB-UniRule"/>
</dbReference>
<dbReference type="HOGENOM" id="CLU_078758_6_2_9"/>
<dbReference type="PROSITE" id="PS50935">
    <property type="entry name" value="SSB"/>
    <property type="match status" value="1"/>
</dbReference>
<dbReference type="EMBL" id="AQOB01000006">
    <property type="protein sequence ID" value="EOQ37189.1"/>
    <property type="molecule type" value="Genomic_DNA"/>
</dbReference>
<feature type="region of interest" description="Disordered" evidence="4">
    <location>
        <begin position="104"/>
        <end position="141"/>
    </location>
</feature>
<reference evidence="5 6" key="1">
    <citation type="submission" date="2013-01" db="EMBL/GenBank/DDBJ databases">
        <title>The Genome Sequence of Butyricicoccus pullicaecorum 1.2.</title>
        <authorList>
            <consortium name="The Broad Institute Genome Sequencing Platform"/>
            <person name="Earl A."/>
            <person name="Ward D."/>
            <person name="Feldgarden M."/>
            <person name="Gevers D."/>
            <person name="Van Immerseel F."/>
            <person name="Eeckhaut V."/>
            <person name="Walker B."/>
            <person name="Young S.K."/>
            <person name="Zeng Q."/>
            <person name="Gargeya S."/>
            <person name="Fitzgerald M."/>
            <person name="Haas B."/>
            <person name="Abouelleil A."/>
            <person name="Alvarado L."/>
            <person name="Arachchi H.M."/>
            <person name="Berlin A.M."/>
            <person name="Chapman S.B."/>
            <person name="Dewar J."/>
            <person name="Goldberg J."/>
            <person name="Griggs A."/>
            <person name="Gujja S."/>
            <person name="Hansen M."/>
            <person name="Howarth C."/>
            <person name="Imamovic A."/>
            <person name="Larimer J."/>
            <person name="McCowan C."/>
            <person name="Murphy C."/>
            <person name="Neiman D."/>
            <person name="Pearson M."/>
            <person name="Priest M."/>
            <person name="Roberts A."/>
            <person name="Saif S."/>
            <person name="Shea T."/>
            <person name="Sisk P."/>
            <person name="Sykes S."/>
            <person name="Wortman J."/>
            <person name="Nusbaum C."/>
            <person name="Birren B."/>
        </authorList>
    </citation>
    <scope>NUCLEOTIDE SEQUENCE [LARGE SCALE GENOMIC DNA]</scope>
    <source>
        <strain evidence="5 6">1.2</strain>
    </source>
</reference>
<dbReference type="Gene3D" id="2.40.50.140">
    <property type="entry name" value="Nucleic acid-binding proteins"/>
    <property type="match status" value="1"/>
</dbReference>
<dbReference type="RefSeq" id="WP_016148014.1">
    <property type="nucleotide sequence ID" value="NZ_KB976104.1"/>
</dbReference>
<feature type="compositionally biased region" description="Acidic residues" evidence="4">
    <location>
        <begin position="130"/>
        <end position="141"/>
    </location>
</feature>
<proteinExistence type="inferred from homology"/>
<comment type="subunit">
    <text evidence="2">Homotetramer.</text>
</comment>
<evidence type="ECO:0000313" key="5">
    <source>
        <dbReference type="EMBL" id="EOQ37189.1"/>
    </source>
</evidence>
<dbReference type="Pfam" id="PF00436">
    <property type="entry name" value="SSB"/>
    <property type="match status" value="1"/>
</dbReference>
<dbReference type="NCBIfam" id="TIGR00621">
    <property type="entry name" value="ssb"/>
    <property type="match status" value="1"/>
</dbReference>
<dbReference type="SUPFAM" id="SSF50249">
    <property type="entry name" value="Nucleic acid-binding proteins"/>
    <property type="match status" value="1"/>
</dbReference>
<sequence>MYNHIGLQGRLTADPELRHTPSGVAITSFRLASDTGRKTKDGKKITNFIDCVAWRAQAEFVGKYLSKGRLVLVEGEITSRNYDDKDGNHRKATEITVDSVHFCDSKKDSQSSGGDFADAGGYPDSSGDFTEVDDDGGDLPF</sequence>
<evidence type="ECO:0000256" key="4">
    <source>
        <dbReference type="SAM" id="MobiDB-lite"/>
    </source>
</evidence>
<dbReference type="eggNOG" id="COG0629">
    <property type="taxonomic scope" value="Bacteria"/>
</dbReference>
<dbReference type="GO" id="GO:0009295">
    <property type="term" value="C:nucleoid"/>
    <property type="evidence" value="ECO:0007669"/>
    <property type="project" value="TreeGrafter"/>
</dbReference>
<dbReference type="OrthoDB" id="9809878at2"/>
<dbReference type="PANTHER" id="PTHR10302">
    <property type="entry name" value="SINGLE-STRANDED DNA-BINDING PROTEIN"/>
    <property type="match status" value="1"/>
</dbReference>